<protein>
    <submittedName>
        <fullName evidence="2">RHS repeat-associated core domain-containing protein</fullName>
    </submittedName>
</protein>
<dbReference type="OrthoDB" id="6845590at2"/>
<evidence type="ECO:0000256" key="1">
    <source>
        <dbReference type="SAM" id="MobiDB-lite"/>
    </source>
</evidence>
<organism evidence="2 3">
    <name type="scientific">Pseudomonas mosselii</name>
    <dbReference type="NCBI Taxonomy" id="78327"/>
    <lineage>
        <taxon>Bacteria</taxon>
        <taxon>Pseudomonadati</taxon>
        <taxon>Pseudomonadota</taxon>
        <taxon>Gammaproteobacteria</taxon>
        <taxon>Pseudomonadales</taxon>
        <taxon>Pseudomonadaceae</taxon>
        <taxon>Pseudomonas</taxon>
    </lineage>
</organism>
<dbReference type="RefSeq" id="WP_138219297.1">
    <property type="nucleotide sequence ID" value="NZ_VAUO01000003.1"/>
</dbReference>
<keyword evidence="3" id="KW-1185">Reference proteome</keyword>
<reference evidence="2 3" key="1">
    <citation type="submission" date="2019-05" db="EMBL/GenBank/DDBJ databases">
        <title>Pseudomonas sp. SC006 isolated from lettuce that can produce HBGAs.</title>
        <authorList>
            <person name="Wang D."/>
            <person name="Liao N."/>
            <person name="Liu D."/>
            <person name="Zhang Z."/>
            <person name="Zou S."/>
        </authorList>
    </citation>
    <scope>NUCLEOTIDE SEQUENCE [LARGE SCALE GENOMIC DNA]</scope>
    <source>
        <strain evidence="2 3">SC006</strain>
    </source>
</reference>
<dbReference type="AlphaFoldDB" id="A0A5R8Z973"/>
<evidence type="ECO:0000313" key="3">
    <source>
        <dbReference type="Proteomes" id="UP000309819"/>
    </source>
</evidence>
<sequence length="298" mass="33432">MKRQVNSTQFFYQNGKLATVSQPGQQRAIFRSAELPLAELEAGSSPHAALLETDQSGSVLAAQRDSDEEEHYCYTVYGHDPSQPSVRTQAGFNGERIEAVAQGYLLGNGYRLYNPALMRFQAPDNVSPFDEGGLNAYSYCQGDPVNNTDPSGHFSLWRPQTWITTRTTRNEQRLAALNKLIPDIEAKTSQIAALNGGYTDLSKNAAKKIFSAKLERLIERAERKANKLDTYKYNKPERTWEIIEDAKITIKPPEKYIHPQKVNKGPFGRNDRRPNPYGDGGEDQSKSTSITMNVIRKT</sequence>
<gene>
    <name evidence="2" type="ORF">FEM01_10110</name>
</gene>
<dbReference type="EMBL" id="VAUO01000003">
    <property type="protein sequence ID" value="TLP61835.1"/>
    <property type="molecule type" value="Genomic_DNA"/>
</dbReference>
<evidence type="ECO:0000313" key="2">
    <source>
        <dbReference type="EMBL" id="TLP61835.1"/>
    </source>
</evidence>
<comment type="caution">
    <text evidence="2">The sequence shown here is derived from an EMBL/GenBank/DDBJ whole genome shotgun (WGS) entry which is preliminary data.</text>
</comment>
<dbReference type="PANTHER" id="PTHR32305">
    <property type="match status" value="1"/>
</dbReference>
<dbReference type="InterPro" id="IPR022385">
    <property type="entry name" value="Rhs_assc_core"/>
</dbReference>
<dbReference type="InterPro" id="IPR050708">
    <property type="entry name" value="T6SS_VgrG/RHS"/>
</dbReference>
<dbReference type="PANTHER" id="PTHR32305:SF15">
    <property type="entry name" value="PROTEIN RHSA-RELATED"/>
    <property type="match status" value="1"/>
</dbReference>
<feature type="region of interest" description="Disordered" evidence="1">
    <location>
        <begin position="254"/>
        <end position="298"/>
    </location>
</feature>
<dbReference type="NCBIfam" id="TIGR03696">
    <property type="entry name" value="Rhs_assc_core"/>
    <property type="match status" value="1"/>
</dbReference>
<dbReference type="Proteomes" id="UP000309819">
    <property type="component" value="Unassembled WGS sequence"/>
</dbReference>
<accession>A0A5R8Z973</accession>
<name>A0A5R8Z973_9PSED</name>
<dbReference type="SUPFAM" id="SSF56399">
    <property type="entry name" value="ADP-ribosylation"/>
    <property type="match status" value="1"/>
</dbReference>
<dbReference type="Gene3D" id="2.180.10.10">
    <property type="entry name" value="RHS repeat-associated core"/>
    <property type="match status" value="1"/>
</dbReference>
<proteinExistence type="predicted"/>